<dbReference type="SUPFAM" id="SSF50630">
    <property type="entry name" value="Acid proteases"/>
    <property type="match status" value="1"/>
</dbReference>
<dbReference type="EMBL" id="KN726951">
    <property type="protein sequence ID" value="KIH66809.1"/>
    <property type="molecule type" value="Genomic_DNA"/>
</dbReference>
<organism evidence="1 2">
    <name type="scientific">Ancylostoma duodenale</name>
    <dbReference type="NCBI Taxonomy" id="51022"/>
    <lineage>
        <taxon>Eukaryota</taxon>
        <taxon>Metazoa</taxon>
        <taxon>Ecdysozoa</taxon>
        <taxon>Nematoda</taxon>
        <taxon>Chromadorea</taxon>
        <taxon>Rhabditida</taxon>
        <taxon>Rhabditina</taxon>
        <taxon>Rhabditomorpha</taxon>
        <taxon>Strongyloidea</taxon>
        <taxon>Ancylostomatidae</taxon>
        <taxon>Ancylostomatinae</taxon>
        <taxon>Ancylostoma</taxon>
    </lineage>
</organism>
<dbReference type="Gene3D" id="2.40.70.10">
    <property type="entry name" value="Acid Proteases"/>
    <property type="match status" value="1"/>
</dbReference>
<evidence type="ECO:0008006" key="3">
    <source>
        <dbReference type="Google" id="ProtNLM"/>
    </source>
</evidence>
<reference evidence="1 2" key="1">
    <citation type="submission" date="2013-12" db="EMBL/GenBank/DDBJ databases">
        <title>Draft genome of the parsitic nematode Ancylostoma duodenale.</title>
        <authorList>
            <person name="Mitreva M."/>
        </authorList>
    </citation>
    <scope>NUCLEOTIDE SEQUENCE [LARGE SCALE GENOMIC DNA]</scope>
    <source>
        <strain evidence="1 2">Zhejiang</strain>
    </source>
</reference>
<proteinExistence type="predicted"/>
<dbReference type="AlphaFoldDB" id="A0A0C2H5J3"/>
<gene>
    <name evidence="1" type="ORF">ANCDUO_02861</name>
</gene>
<dbReference type="InterPro" id="IPR021109">
    <property type="entry name" value="Peptidase_aspartic_dom_sf"/>
</dbReference>
<sequence length="142" mass="16188">MFPLQKYWRQRRIVQLVQTPIQRTASLPTNFRSTRQTIRSDAIVTVSSINCNQYRRYSTVKVSDQFINFQVDSASDLTVINKETWQLMGEKELQPPSPVAHSVSGNRIQLLGQRQCTYSFHDASAQGSFYMANTPSNLLGAE</sequence>
<dbReference type="Proteomes" id="UP000054047">
    <property type="component" value="Unassembled WGS sequence"/>
</dbReference>
<evidence type="ECO:0000313" key="1">
    <source>
        <dbReference type="EMBL" id="KIH66809.1"/>
    </source>
</evidence>
<keyword evidence="2" id="KW-1185">Reference proteome</keyword>
<evidence type="ECO:0000313" key="2">
    <source>
        <dbReference type="Proteomes" id="UP000054047"/>
    </source>
</evidence>
<accession>A0A0C2H5J3</accession>
<name>A0A0C2H5J3_9BILA</name>
<dbReference type="OrthoDB" id="5875875at2759"/>
<protein>
    <recommendedName>
        <fullName evidence="3">Peptidase A2 domain-containing protein</fullName>
    </recommendedName>
</protein>